<dbReference type="PANTHER" id="PTHR31297">
    <property type="entry name" value="GLUCAN ENDO-1,6-BETA-GLUCOSIDASE B"/>
    <property type="match status" value="1"/>
</dbReference>
<dbReference type="KEGG" id="bfc:BacF7301_04305"/>
<feature type="domain" description="Glycoside hydrolase family 5" evidence="9">
    <location>
        <begin position="316"/>
        <end position="524"/>
    </location>
</feature>
<feature type="signal peptide" evidence="8">
    <location>
        <begin position="1"/>
        <end position="20"/>
    </location>
</feature>
<dbReference type="Proteomes" id="UP000501780">
    <property type="component" value="Chromosome"/>
</dbReference>
<protein>
    <submittedName>
        <fullName evidence="10">Glycoside hydrolase family 5 protein</fullName>
    </submittedName>
</protein>
<dbReference type="InterPro" id="IPR017853">
    <property type="entry name" value="GH"/>
</dbReference>
<accession>A0A6H0KJ37</accession>
<evidence type="ECO:0000256" key="1">
    <source>
        <dbReference type="ARBA" id="ARBA00005641"/>
    </source>
</evidence>
<evidence type="ECO:0000256" key="3">
    <source>
        <dbReference type="ARBA" id="ARBA00023001"/>
    </source>
</evidence>
<organism evidence="10 11">
    <name type="scientific">Bacteroides faecium</name>
    <dbReference type="NCBI Taxonomy" id="2715212"/>
    <lineage>
        <taxon>Bacteria</taxon>
        <taxon>Pseudomonadati</taxon>
        <taxon>Bacteroidota</taxon>
        <taxon>Bacteroidia</taxon>
        <taxon>Bacteroidales</taxon>
        <taxon>Bacteroidaceae</taxon>
        <taxon>Bacteroides</taxon>
    </lineage>
</organism>
<dbReference type="GO" id="GO:0009986">
    <property type="term" value="C:cell surface"/>
    <property type="evidence" value="ECO:0007669"/>
    <property type="project" value="TreeGrafter"/>
</dbReference>
<feature type="chain" id="PRO_5026158054" evidence="8">
    <location>
        <begin position="21"/>
        <end position="547"/>
    </location>
</feature>
<dbReference type="Gene3D" id="3.20.20.80">
    <property type="entry name" value="Glycosidases"/>
    <property type="match status" value="2"/>
</dbReference>
<dbReference type="Pfam" id="PF00150">
    <property type="entry name" value="Cellulase"/>
    <property type="match status" value="2"/>
</dbReference>
<dbReference type="InterPro" id="IPR018087">
    <property type="entry name" value="Glyco_hydro_5_CS"/>
</dbReference>
<dbReference type="PANTHER" id="PTHR31297:SF41">
    <property type="entry name" value="ENDOGLUCANASE, PUTATIVE (AFU_ORTHOLOGUE AFUA_5G01830)-RELATED"/>
    <property type="match status" value="1"/>
</dbReference>
<gene>
    <name evidence="10" type="ORF">BacF7301_04305</name>
</gene>
<keyword evidence="3" id="KW-0136">Cellulose degradation</keyword>
<dbReference type="GO" id="GO:0030245">
    <property type="term" value="P:cellulose catabolic process"/>
    <property type="evidence" value="ECO:0007669"/>
    <property type="project" value="UniProtKB-KW"/>
</dbReference>
<keyword evidence="2 7" id="KW-0378">Hydrolase</keyword>
<keyword evidence="8" id="KW-0732">Signal</keyword>
<keyword evidence="5 7" id="KW-0326">Glycosidase</keyword>
<dbReference type="GO" id="GO:0008422">
    <property type="term" value="F:beta-glucosidase activity"/>
    <property type="evidence" value="ECO:0007669"/>
    <property type="project" value="TreeGrafter"/>
</dbReference>
<keyword evidence="6" id="KW-0624">Polysaccharide degradation</keyword>
<dbReference type="InterPro" id="IPR050386">
    <property type="entry name" value="Glycosyl_hydrolase_5"/>
</dbReference>
<evidence type="ECO:0000256" key="6">
    <source>
        <dbReference type="ARBA" id="ARBA00023326"/>
    </source>
</evidence>
<keyword evidence="4" id="KW-0119">Carbohydrate metabolism</keyword>
<evidence type="ECO:0000259" key="9">
    <source>
        <dbReference type="Pfam" id="PF00150"/>
    </source>
</evidence>
<evidence type="ECO:0000256" key="4">
    <source>
        <dbReference type="ARBA" id="ARBA00023277"/>
    </source>
</evidence>
<reference evidence="10 11" key="1">
    <citation type="submission" date="2020-03" db="EMBL/GenBank/DDBJ databases">
        <title>Genomic analysis of Bacteroides faecium CBA7301.</title>
        <authorList>
            <person name="Kim J."/>
            <person name="Roh S.W."/>
        </authorList>
    </citation>
    <scope>NUCLEOTIDE SEQUENCE [LARGE SCALE GENOMIC DNA]</scope>
    <source>
        <strain evidence="10 11">CBA7301</strain>
    </source>
</reference>
<sequence length="547" mass="61961">MKKRLIIYLVSLFACLIASCSEKEETVNGGGEPQSYIPFAISKGVNISNWLSQSDVRGEERKNYFTEAEVQQLAGFGFDHIRLPADEEQLFTEDGQKIPEAFELLHNAIKWCEKANMKVIVDMHILRSHYFNAGSSGATVIDGFIDNFENGENAWYPFDGTQLTVDVVNNPDVCPANPSAKVLRMNKTSNTNWMAGGKGGFQLPIGPDEGQFKYLRMKIRKNMKSTITLTLEGEGLDAVYTGYTNNKVNEWEDIAFDLINIQSGSANGNYTKLAIRPDDGPAEMYIDDVFFSDSKEGSNSQITIEVDNTPLLWKNKDAQYKYLDLWKSLADELKDYPNDLVAYELLNEPVAPYSSQWNSLSAQLIRELRLTEPERKLVIGSNKWQGVNTFGELTVPANDPNIILSFHFYNPHLFTHYKAEWTDMKNLNVAIHYPGELIAQEDYAQLSDDDKKIVDPYMGTYDKAVLESLVRKAMNQAGKYGLQLHCGEFGCYNKTPRADKIDWLQDVISIFRDNNIAYSYWEYKAGFGFCNSKGEVTDQEVLNLLTK</sequence>
<evidence type="ECO:0000256" key="2">
    <source>
        <dbReference type="ARBA" id="ARBA00022801"/>
    </source>
</evidence>
<keyword evidence="11" id="KW-1185">Reference proteome</keyword>
<proteinExistence type="inferred from homology"/>
<evidence type="ECO:0000256" key="8">
    <source>
        <dbReference type="SAM" id="SignalP"/>
    </source>
</evidence>
<evidence type="ECO:0000313" key="10">
    <source>
        <dbReference type="EMBL" id="QIU93422.1"/>
    </source>
</evidence>
<feature type="domain" description="Glycoside hydrolase family 5" evidence="9">
    <location>
        <begin position="64"/>
        <end position="130"/>
    </location>
</feature>
<dbReference type="InterPro" id="IPR001547">
    <property type="entry name" value="Glyco_hydro_5"/>
</dbReference>
<dbReference type="GO" id="GO:0005576">
    <property type="term" value="C:extracellular region"/>
    <property type="evidence" value="ECO:0007669"/>
    <property type="project" value="TreeGrafter"/>
</dbReference>
<dbReference type="RefSeq" id="WP_167960555.1">
    <property type="nucleotide sequence ID" value="NZ_CP050831.1"/>
</dbReference>
<dbReference type="PROSITE" id="PS51257">
    <property type="entry name" value="PROKAR_LIPOPROTEIN"/>
    <property type="match status" value="1"/>
</dbReference>
<comment type="similarity">
    <text evidence="1 7">Belongs to the glycosyl hydrolase 5 (cellulase A) family.</text>
</comment>
<dbReference type="EMBL" id="CP050831">
    <property type="protein sequence ID" value="QIU93422.1"/>
    <property type="molecule type" value="Genomic_DNA"/>
</dbReference>
<evidence type="ECO:0000313" key="11">
    <source>
        <dbReference type="Proteomes" id="UP000501780"/>
    </source>
</evidence>
<dbReference type="AlphaFoldDB" id="A0A6H0KJ37"/>
<dbReference type="SUPFAM" id="SSF51445">
    <property type="entry name" value="(Trans)glycosidases"/>
    <property type="match status" value="1"/>
</dbReference>
<evidence type="ECO:0000256" key="5">
    <source>
        <dbReference type="ARBA" id="ARBA00023295"/>
    </source>
</evidence>
<name>A0A6H0KJ37_9BACE</name>
<evidence type="ECO:0000256" key="7">
    <source>
        <dbReference type="RuleBase" id="RU361153"/>
    </source>
</evidence>
<dbReference type="PROSITE" id="PS00659">
    <property type="entry name" value="GLYCOSYL_HYDROL_F5"/>
    <property type="match status" value="1"/>
</dbReference>